<dbReference type="EMBL" id="JAHQXE010000002">
    <property type="protein sequence ID" value="MBV0901880.1"/>
    <property type="molecule type" value="Genomic_DNA"/>
</dbReference>
<dbReference type="Proteomes" id="UP001166304">
    <property type="component" value="Unassembled WGS sequence"/>
</dbReference>
<dbReference type="AlphaFoldDB" id="A0AA41FZZ4"/>
<evidence type="ECO:0000313" key="2">
    <source>
        <dbReference type="EMBL" id="MBV0901880.1"/>
    </source>
</evidence>
<dbReference type="InterPro" id="IPR023833">
    <property type="entry name" value="Signal_pept_SipW-depend-type"/>
</dbReference>
<feature type="compositionally biased region" description="Polar residues" evidence="1">
    <location>
        <begin position="144"/>
        <end position="154"/>
    </location>
</feature>
<evidence type="ECO:0000256" key="1">
    <source>
        <dbReference type="SAM" id="MobiDB-lite"/>
    </source>
</evidence>
<reference evidence="2" key="1">
    <citation type="submission" date="2021-06" db="EMBL/GenBank/DDBJ databases">
        <title>New haloarchaea isolates fom saline soil.</title>
        <authorList>
            <person name="Duran-Viseras A."/>
            <person name="Sanchez-Porro C.S."/>
            <person name="Ventosa A."/>
        </authorList>
    </citation>
    <scope>NUCLEOTIDE SEQUENCE</scope>
    <source>
        <strain evidence="2">JCM 18369</strain>
    </source>
</reference>
<keyword evidence="3" id="KW-1185">Reference proteome</keyword>
<dbReference type="RefSeq" id="WP_162413066.1">
    <property type="nucleotide sequence ID" value="NZ_JAHQXE010000002.1"/>
</dbReference>
<sequence length="200" mass="20738">MDRKSTITRRRLLGGLVTAGTASAAAGAGTAAYFTDTEASSDNQVSTGTLTLGFDGTAAFDFSASLAPGETTQGTVTLVNAGSLPGSLDVDVQYTNSDARNNSKKTAREVAERLDVTTLTYGGTDRTGQITDGSPPTLHDLATNDRSGGETTPNDLIDLPDPASGADFTVGFQLQNVGNQFKKEGVAITVTFQLNQHDSQ</sequence>
<accession>A0AA41FZZ4</accession>
<gene>
    <name evidence="2" type="ORF">KTS37_08770</name>
</gene>
<proteinExistence type="predicted"/>
<feature type="region of interest" description="Disordered" evidence="1">
    <location>
        <begin position="121"/>
        <end position="154"/>
    </location>
</feature>
<dbReference type="InterPro" id="IPR022121">
    <property type="entry name" value="Peptidase_M73_camelysin"/>
</dbReference>
<organism evidence="2 3">
    <name type="scientific">Haloarcula salina</name>
    <dbReference type="NCBI Taxonomy" id="1429914"/>
    <lineage>
        <taxon>Archaea</taxon>
        <taxon>Methanobacteriati</taxon>
        <taxon>Methanobacteriota</taxon>
        <taxon>Stenosarchaea group</taxon>
        <taxon>Halobacteria</taxon>
        <taxon>Halobacteriales</taxon>
        <taxon>Haloarculaceae</taxon>
        <taxon>Haloarcula</taxon>
    </lineage>
</organism>
<dbReference type="InterPro" id="IPR006311">
    <property type="entry name" value="TAT_signal"/>
</dbReference>
<dbReference type="NCBIfam" id="TIGR04088">
    <property type="entry name" value="cognate_SipW"/>
    <property type="match status" value="1"/>
</dbReference>
<dbReference type="PROSITE" id="PS51318">
    <property type="entry name" value="TAT"/>
    <property type="match status" value="1"/>
</dbReference>
<dbReference type="Pfam" id="PF12389">
    <property type="entry name" value="Peptidase_M73"/>
    <property type="match status" value="1"/>
</dbReference>
<evidence type="ECO:0000313" key="3">
    <source>
        <dbReference type="Proteomes" id="UP001166304"/>
    </source>
</evidence>
<name>A0AA41FZZ4_9EURY</name>
<comment type="caution">
    <text evidence="2">The sequence shown here is derived from an EMBL/GenBank/DDBJ whole genome shotgun (WGS) entry which is preliminary data.</text>
</comment>
<feature type="compositionally biased region" description="Polar residues" evidence="1">
    <location>
        <begin position="121"/>
        <end position="134"/>
    </location>
</feature>
<protein>
    <submittedName>
        <fullName evidence="2">M73 family metallopeptidase</fullName>
    </submittedName>
</protein>